<dbReference type="SUPFAM" id="SSF52121">
    <property type="entry name" value="Lumazine synthase"/>
    <property type="match status" value="1"/>
</dbReference>
<protein>
    <recommendedName>
        <fullName evidence="3 7">6,7-dimethyl-8-ribityllumazine synthase</fullName>
        <shortName evidence="7">DMRL synthase</shortName>
        <shortName evidence="7">LS</shortName>
        <shortName evidence="7">Lumazine synthase</shortName>
        <ecNumber evidence="3 7">2.5.1.78</ecNumber>
    </recommendedName>
</protein>
<dbReference type="UniPathway" id="UPA00275">
    <property type="reaction ID" value="UER00404"/>
</dbReference>
<keyword evidence="4 7" id="KW-0686">Riboflavin biosynthesis</keyword>
<evidence type="ECO:0000313" key="8">
    <source>
        <dbReference type="EMBL" id="MBK1792308.1"/>
    </source>
</evidence>
<comment type="function">
    <text evidence="7">Catalyzes the formation of 6,7-dimethyl-8-ribityllumazine by condensation of 5-amino-6-(D-ribitylamino)uracil with 3,4-dihydroxy-2-butanone 4-phosphate. This is the penultimate step in the biosynthesis of riboflavin.</text>
</comment>
<feature type="binding site" evidence="7">
    <location>
        <begin position="45"/>
        <end position="47"/>
    </location>
    <ligand>
        <name>5-amino-6-(D-ribitylamino)uracil</name>
        <dbReference type="ChEBI" id="CHEBI:15934"/>
    </ligand>
</feature>
<dbReference type="InterPro" id="IPR036467">
    <property type="entry name" value="LS/RS_sf"/>
</dbReference>
<feature type="binding site" evidence="7">
    <location>
        <position position="10"/>
    </location>
    <ligand>
        <name>5-amino-6-(D-ribitylamino)uracil</name>
        <dbReference type="ChEBI" id="CHEBI:15934"/>
    </ligand>
</feature>
<feature type="active site" description="Proton donor" evidence="7">
    <location>
        <position position="77"/>
    </location>
</feature>
<evidence type="ECO:0000256" key="6">
    <source>
        <dbReference type="ARBA" id="ARBA00048785"/>
    </source>
</evidence>
<sequence length="145" mass="16090">MKLAIISASWQAELLDAARDCCLTELSAQGINTDQQVDYFKVPGCLELPLMAKKLAETGRYDGVIAFGLMIDAGVYRHEFVTQAVIDGFMRIQLDTGVPVFSAVLTPHHFHQHQDHIDFFAQHLKVKGKEVASSALSFINTLRSI</sequence>
<feature type="binding site" evidence="7">
    <location>
        <position position="116"/>
    </location>
    <ligand>
        <name>(2S)-2-hydroxy-3-oxobutyl phosphate</name>
        <dbReference type="ChEBI" id="CHEBI:58830"/>
    </ligand>
</feature>
<reference evidence="8" key="1">
    <citation type="submission" date="2021-01" db="EMBL/GenBank/DDBJ databases">
        <title>Modified the classification status of verrucomicrobia.</title>
        <authorList>
            <person name="Feng X."/>
        </authorList>
    </citation>
    <scope>NUCLEOTIDE SEQUENCE</scope>
    <source>
        <strain evidence="8">_KCTC 22039</strain>
    </source>
</reference>
<accession>A0A8J7MGE5</accession>
<dbReference type="GO" id="GO:0009349">
    <property type="term" value="C:riboflavin synthase complex"/>
    <property type="evidence" value="ECO:0007669"/>
    <property type="project" value="InterPro"/>
</dbReference>
<evidence type="ECO:0000256" key="5">
    <source>
        <dbReference type="ARBA" id="ARBA00022679"/>
    </source>
</evidence>
<evidence type="ECO:0000256" key="1">
    <source>
        <dbReference type="ARBA" id="ARBA00004917"/>
    </source>
</evidence>
<keyword evidence="9" id="KW-1185">Reference proteome</keyword>
<dbReference type="HAMAP" id="MF_00178">
    <property type="entry name" value="Lumazine_synth"/>
    <property type="match status" value="1"/>
</dbReference>
<dbReference type="AlphaFoldDB" id="A0A8J7MGE5"/>
<feature type="binding site" evidence="7">
    <location>
        <position position="102"/>
    </location>
    <ligand>
        <name>5-amino-6-(D-ribitylamino)uracil</name>
        <dbReference type="ChEBI" id="CHEBI:15934"/>
    </ligand>
</feature>
<dbReference type="InterPro" id="IPR034964">
    <property type="entry name" value="LS"/>
</dbReference>
<dbReference type="GO" id="GO:0009231">
    <property type="term" value="P:riboflavin biosynthetic process"/>
    <property type="evidence" value="ECO:0007669"/>
    <property type="project" value="UniProtKB-UniRule"/>
</dbReference>
<dbReference type="NCBIfam" id="NF009084">
    <property type="entry name" value="PRK12419.1"/>
    <property type="match status" value="1"/>
</dbReference>
<dbReference type="PANTHER" id="PTHR21058:SF0">
    <property type="entry name" value="6,7-DIMETHYL-8-RIBITYLLUMAZINE SYNTHASE"/>
    <property type="match status" value="1"/>
</dbReference>
<dbReference type="RefSeq" id="WP_200312320.1">
    <property type="nucleotide sequence ID" value="NZ_JAENIM010000044.1"/>
</dbReference>
<proteinExistence type="inferred from homology"/>
<dbReference type="Gene3D" id="3.40.50.960">
    <property type="entry name" value="Lumazine/riboflavin synthase"/>
    <property type="match status" value="1"/>
</dbReference>
<dbReference type="GO" id="GO:0005829">
    <property type="term" value="C:cytosol"/>
    <property type="evidence" value="ECO:0007669"/>
    <property type="project" value="TreeGrafter"/>
</dbReference>
<comment type="caution">
    <text evidence="7">Lacks conserved residue(s) required for the propagation of feature annotation.</text>
</comment>
<dbReference type="GO" id="GO:0000906">
    <property type="term" value="F:6,7-dimethyl-8-ribityllumazine synthase activity"/>
    <property type="evidence" value="ECO:0007669"/>
    <property type="project" value="UniProtKB-UniRule"/>
</dbReference>
<organism evidence="8 9">
    <name type="scientific">Persicirhabdus sediminis</name>
    <dbReference type="NCBI Taxonomy" id="454144"/>
    <lineage>
        <taxon>Bacteria</taxon>
        <taxon>Pseudomonadati</taxon>
        <taxon>Verrucomicrobiota</taxon>
        <taxon>Verrucomicrobiia</taxon>
        <taxon>Verrucomicrobiales</taxon>
        <taxon>Verrucomicrobiaceae</taxon>
        <taxon>Persicirhabdus</taxon>
    </lineage>
</organism>
<evidence type="ECO:0000313" key="9">
    <source>
        <dbReference type="Proteomes" id="UP000624703"/>
    </source>
</evidence>
<comment type="catalytic activity">
    <reaction evidence="6 7">
        <text>(2S)-2-hydroxy-3-oxobutyl phosphate + 5-amino-6-(D-ribitylamino)uracil = 6,7-dimethyl-8-(1-D-ribityl)lumazine + phosphate + 2 H2O + H(+)</text>
        <dbReference type="Rhea" id="RHEA:26152"/>
        <dbReference type="ChEBI" id="CHEBI:15377"/>
        <dbReference type="ChEBI" id="CHEBI:15378"/>
        <dbReference type="ChEBI" id="CHEBI:15934"/>
        <dbReference type="ChEBI" id="CHEBI:43474"/>
        <dbReference type="ChEBI" id="CHEBI:58201"/>
        <dbReference type="ChEBI" id="CHEBI:58830"/>
        <dbReference type="EC" id="2.5.1.78"/>
    </reaction>
</comment>
<evidence type="ECO:0000256" key="3">
    <source>
        <dbReference type="ARBA" id="ARBA00012664"/>
    </source>
</evidence>
<dbReference type="InterPro" id="IPR002180">
    <property type="entry name" value="LS/RS"/>
</dbReference>
<evidence type="ECO:0000256" key="7">
    <source>
        <dbReference type="HAMAP-Rule" id="MF_00178"/>
    </source>
</evidence>
<keyword evidence="5 7" id="KW-0808">Transferase</keyword>
<comment type="similarity">
    <text evidence="2 7">Belongs to the DMRL synthase family.</text>
</comment>
<evidence type="ECO:0000256" key="4">
    <source>
        <dbReference type="ARBA" id="ARBA00022619"/>
    </source>
</evidence>
<dbReference type="EC" id="2.5.1.78" evidence="3 7"/>
<dbReference type="Proteomes" id="UP000624703">
    <property type="component" value="Unassembled WGS sequence"/>
</dbReference>
<gene>
    <name evidence="7" type="primary">ribH</name>
    <name evidence="8" type="ORF">JIN82_14185</name>
</gene>
<comment type="pathway">
    <text evidence="1 7">Cofactor biosynthesis; riboflavin biosynthesis; riboflavin from 2-hydroxy-3-oxobutyl phosphate and 5-amino-6-(D-ribitylamino)uracil: step 1/2.</text>
</comment>
<name>A0A8J7MGE5_9BACT</name>
<evidence type="ECO:0000256" key="2">
    <source>
        <dbReference type="ARBA" id="ARBA00007424"/>
    </source>
</evidence>
<dbReference type="EMBL" id="JAENIM010000044">
    <property type="protein sequence ID" value="MBK1792308.1"/>
    <property type="molecule type" value="Genomic_DNA"/>
</dbReference>
<dbReference type="PANTHER" id="PTHR21058">
    <property type="entry name" value="6,7-DIMETHYL-8-RIBITYLLUMAZINE SYNTHASE DMRL SYNTHASE LUMAZINE SYNTHASE"/>
    <property type="match status" value="1"/>
</dbReference>
<feature type="binding site" evidence="7">
    <location>
        <begin position="69"/>
        <end position="71"/>
    </location>
    <ligand>
        <name>5-amino-6-(D-ribitylamino)uracil</name>
        <dbReference type="ChEBI" id="CHEBI:15934"/>
    </ligand>
</feature>
<comment type="caution">
    <text evidence="8">The sequence shown here is derived from an EMBL/GenBank/DDBJ whole genome shotgun (WGS) entry which is preliminary data.</text>
</comment>
<dbReference type="Pfam" id="PF00885">
    <property type="entry name" value="DMRL_synthase"/>
    <property type="match status" value="1"/>
</dbReference>